<dbReference type="GO" id="GO:0020037">
    <property type="term" value="F:heme binding"/>
    <property type="evidence" value="ECO:0007669"/>
    <property type="project" value="InterPro"/>
</dbReference>
<dbReference type="STRING" id="1196081.A0A364L177"/>
<keyword evidence="6" id="KW-0812">Transmembrane</keyword>
<evidence type="ECO:0000256" key="4">
    <source>
        <dbReference type="ARBA" id="ARBA00023004"/>
    </source>
</evidence>
<feature type="transmembrane region" description="Helical" evidence="6">
    <location>
        <begin position="14"/>
        <end position="35"/>
    </location>
</feature>
<dbReference type="GO" id="GO:0016705">
    <property type="term" value="F:oxidoreductase activity, acting on paired donors, with incorporation or reduction of molecular oxygen"/>
    <property type="evidence" value="ECO:0007669"/>
    <property type="project" value="InterPro"/>
</dbReference>
<sequence>MGLLGTITAYSNKALPAMTAIVAVSLVAIALRLLYQWLLPKPLPGIAHNVEATKSLWGDEPALSRYLSSNGEFSSWLGEQCLKLGSPVVQVFIQPFKLPWILVADFHEAQDILMRRTEFDKPQFLIDGLQALGDFHARYRTGDERFRVRRQLRQDLMAPKYLNNYVGPFSYEKGLELVRLFEAKTKLAGGRPFRVREDYARAVLDVMLHHAFGENYDESAMKPQLELLSKMEPSSILQEGIDEPVAFAEAPRSFFLELLHETAEIMERTTISATPQLSFWWWSQQKWYKKIVAERYQVMMQQLQKAASSLQTGKVASALEHMMMREEALAKKQGREPRLITQNMADEIFADPMTGHHTTSAAITWVTKYLTGYPQTQRKLREELYSAFPAAVAEHRPPTFDELKSAKLPYLEAVIEEARRLTPFVIVRETTQDTEILGRKVPKGAQCLMVSAGPGITLPSVPVDENTRSVSSKAAKPWGKWDESRDLKLFEPERWLVTKEDGSVDFDATSGPQLGFGMGTRQCWGRRLAQLVIRTIVALVIWEFEMLDIPDELGGYAGLDGISREPVRAFVRLRKITNHRV</sequence>
<name>A0A364L177_TALAM</name>
<dbReference type="Pfam" id="PF00067">
    <property type="entry name" value="p450"/>
    <property type="match status" value="2"/>
</dbReference>
<dbReference type="GO" id="GO:0005506">
    <property type="term" value="F:iron ion binding"/>
    <property type="evidence" value="ECO:0007669"/>
    <property type="project" value="InterPro"/>
</dbReference>
<keyword evidence="5" id="KW-0349">Heme</keyword>
<keyword evidence="6" id="KW-1133">Transmembrane helix</keyword>
<dbReference type="Gene3D" id="1.10.630.10">
    <property type="entry name" value="Cytochrome P450"/>
    <property type="match status" value="1"/>
</dbReference>
<accession>A0A364L177</accession>
<keyword evidence="6" id="KW-0472">Membrane</keyword>
<dbReference type="SUPFAM" id="SSF48264">
    <property type="entry name" value="Cytochrome P450"/>
    <property type="match status" value="1"/>
</dbReference>
<dbReference type="InterPro" id="IPR002401">
    <property type="entry name" value="Cyt_P450_E_grp-I"/>
</dbReference>
<keyword evidence="8" id="KW-1185">Reference proteome</keyword>
<feature type="binding site" description="axial binding residue" evidence="5">
    <location>
        <position position="523"/>
    </location>
    <ligand>
        <name>heme</name>
        <dbReference type="ChEBI" id="CHEBI:30413"/>
    </ligand>
    <ligandPart>
        <name>Fe</name>
        <dbReference type="ChEBI" id="CHEBI:18248"/>
    </ligandPart>
</feature>
<comment type="cofactor">
    <cofactor evidence="1 5">
        <name>heme</name>
        <dbReference type="ChEBI" id="CHEBI:30413"/>
    </cofactor>
</comment>
<comment type="similarity">
    <text evidence="2">Belongs to the cytochrome P450 family.</text>
</comment>
<proteinExistence type="inferred from homology"/>
<dbReference type="PRINTS" id="PR00385">
    <property type="entry name" value="P450"/>
</dbReference>
<evidence type="ECO:0000256" key="1">
    <source>
        <dbReference type="ARBA" id="ARBA00001971"/>
    </source>
</evidence>
<keyword evidence="4 5" id="KW-0408">Iron</keyword>
<organism evidence="7 8">
    <name type="scientific">Talaromyces amestolkiae</name>
    <dbReference type="NCBI Taxonomy" id="1196081"/>
    <lineage>
        <taxon>Eukaryota</taxon>
        <taxon>Fungi</taxon>
        <taxon>Dikarya</taxon>
        <taxon>Ascomycota</taxon>
        <taxon>Pezizomycotina</taxon>
        <taxon>Eurotiomycetes</taxon>
        <taxon>Eurotiomycetidae</taxon>
        <taxon>Eurotiales</taxon>
        <taxon>Trichocomaceae</taxon>
        <taxon>Talaromyces</taxon>
        <taxon>Talaromyces sect. Talaromyces</taxon>
    </lineage>
</organism>
<evidence type="ECO:0000313" key="7">
    <source>
        <dbReference type="EMBL" id="RAO69481.1"/>
    </source>
</evidence>
<gene>
    <name evidence="7" type="ORF">BHQ10_005493</name>
</gene>
<dbReference type="PANTHER" id="PTHR24305">
    <property type="entry name" value="CYTOCHROME P450"/>
    <property type="match status" value="1"/>
</dbReference>
<dbReference type="InterPro" id="IPR050121">
    <property type="entry name" value="Cytochrome_P450_monoxygenase"/>
</dbReference>
<dbReference type="RefSeq" id="XP_040733997.1">
    <property type="nucleotide sequence ID" value="XM_040877975.1"/>
</dbReference>
<dbReference type="InterPro" id="IPR036396">
    <property type="entry name" value="Cyt_P450_sf"/>
</dbReference>
<reference evidence="7 8" key="1">
    <citation type="journal article" date="2017" name="Biotechnol. Biofuels">
        <title>Differential beta-glucosidase expression as a function of carbon source availability in Talaromyces amestolkiae: a genomic and proteomic approach.</title>
        <authorList>
            <person name="de Eugenio L.I."/>
            <person name="Mendez-Liter J.A."/>
            <person name="Nieto-Dominguez M."/>
            <person name="Alonso L."/>
            <person name="Gil-Munoz J."/>
            <person name="Barriuso J."/>
            <person name="Prieto A."/>
            <person name="Martinez M.J."/>
        </authorList>
    </citation>
    <scope>NUCLEOTIDE SEQUENCE [LARGE SCALE GENOMIC DNA]</scope>
    <source>
        <strain evidence="7 8">CIB</strain>
    </source>
</reference>
<dbReference type="GeneID" id="63794709"/>
<evidence type="ECO:0008006" key="9">
    <source>
        <dbReference type="Google" id="ProtNLM"/>
    </source>
</evidence>
<evidence type="ECO:0000256" key="6">
    <source>
        <dbReference type="SAM" id="Phobius"/>
    </source>
</evidence>
<evidence type="ECO:0000313" key="8">
    <source>
        <dbReference type="Proteomes" id="UP000249363"/>
    </source>
</evidence>
<evidence type="ECO:0000256" key="2">
    <source>
        <dbReference type="ARBA" id="ARBA00010617"/>
    </source>
</evidence>
<dbReference type="GO" id="GO:0004497">
    <property type="term" value="F:monooxygenase activity"/>
    <property type="evidence" value="ECO:0007669"/>
    <property type="project" value="InterPro"/>
</dbReference>
<keyword evidence="3 5" id="KW-0479">Metal-binding</keyword>
<dbReference type="PANTHER" id="PTHR24305:SF232">
    <property type="entry name" value="P450, PUTATIVE (EUROFUNG)-RELATED"/>
    <property type="match status" value="1"/>
</dbReference>
<comment type="caution">
    <text evidence="7">The sequence shown here is derived from an EMBL/GenBank/DDBJ whole genome shotgun (WGS) entry which is preliminary data.</text>
</comment>
<dbReference type="PRINTS" id="PR00463">
    <property type="entry name" value="EP450I"/>
</dbReference>
<dbReference type="OrthoDB" id="1470350at2759"/>
<dbReference type="InterPro" id="IPR001128">
    <property type="entry name" value="Cyt_P450"/>
</dbReference>
<protein>
    <recommendedName>
        <fullName evidence="9">Cytochrome P450</fullName>
    </recommendedName>
</protein>
<evidence type="ECO:0000256" key="3">
    <source>
        <dbReference type="ARBA" id="ARBA00022723"/>
    </source>
</evidence>
<dbReference type="AlphaFoldDB" id="A0A364L177"/>
<dbReference type="EMBL" id="MIKG01000010">
    <property type="protein sequence ID" value="RAO69481.1"/>
    <property type="molecule type" value="Genomic_DNA"/>
</dbReference>
<dbReference type="Proteomes" id="UP000249363">
    <property type="component" value="Unassembled WGS sequence"/>
</dbReference>
<evidence type="ECO:0000256" key="5">
    <source>
        <dbReference type="PIRSR" id="PIRSR602401-1"/>
    </source>
</evidence>